<dbReference type="PANTHER" id="PTHR10039:SF11">
    <property type="entry name" value="NACHT DOMAIN PROTEIN (AFU_ORTHOLOGUE AFUA_1G01490)"/>
    <property type="match status" value="1"/>
</dbReference>
<protein>
    <recommendedName>
        <fullName evidence="8">AAA+ ATPase domain-containing protein</fullName>
    </recommendedName>
</protein>
<dbReference type="InterPro" id="IPR056884">
    <property type="entry name" value="NPHP3-like_N"/>
</dbReference>
<dbReference type="InterPro" id="IPR027417">
    <property type="entry name" value="P-loop_NTPase"/>
</dbReference>
<reference evidence="5 7" key="1">
    <citation type="journal article" date="2020" name="Stud. Mycol.">
        <title>101 Dothideomycetes genomes: a test case for predicting lifestyles and emergence of pathogens.</title>
        <authorList>
            <person name="Haridas S."/>
            <person name="Albert R."/>
            <person name="Binder M."/>
            <person name="Bloem J."/>
            <person name="Labutti K."/>
            <person name="Salamov A."/>
            <person name="Andreopoulos B."/>
            <person name="Baker S."/>
            <person name="Barry K."/>
            <person name="Bills G."/>
            <person name="Bluhm B."/>
            <person name="Cannon C."/>
            <person name="Castanera R."/>
            <person name="Culley D."/>
            <person name="Daum C."/>
            <person name="Ezra D."/>
            <person name="Gonzalez J."/>
            <person name="Henrissat B."/>
            <person name="Kuo A."/>
            <person name="Liang C."/>
            <person name="Lipzen A."/>
            <person name="Lutzoni F."/>
            <person name="Magnuson J."/>
            <person name="Mondo S."/>
            <person name="Nolan M."/>
            <person name="Ohm R."/>
            <person name="Pangilinan J."/>
            <person name="Park H.-J."/>
            <person name="Ramirez L."/>
            <person name="Alfaro M."/>
            <person name="Sun H."/>
            <person name="Tritt A."/>
            <person name="Yoshinaga Y."/>
            <person name="Zwiers L.-H."/>
            <person name="Turgeon B."/>
            <person name="Goodwin S."/>
            <person name="Spatafora J."/>
            <person name="Crous P."/>
            <person name="Grigoriev I."/>
        </authorList>
    </citation>
    <scope>NUCLEOTIDE SEQUENCE</scope>
    <source>
        <strain evidence="5 7">CBS 304.34</strain>
    </source>
</reference>
<dbReference type="Gene3D" id="3.40.50.300">
    <property type="entry name" value="P-loop containing nucleotide triphosphate hydrolases"/>
    <property type="match status" value="1"/>
</dbReference>
<sequence length="1936" mass="221499">MGKVSVLRESMIKTSTMLRTRLGGSSNVMFESSQTAEDFMEALENERLRHMPHDGSKWDAVLRWAESIGGHVLVFHEAVQDFMMQSEDATRLIWGSCSRLDGAGFDEQFGESISAFYHHLHLISDSMWKDEIAGSRFRHSNLSIETLREFLKPQDRVVQMMLSNQTSSGVERAEFTCEWFGGHLRSFTRNKNKVLLVTGAPCSGKTVLSHWISDSLQGSLDNDPYDVISYFVDSSANHITSPLSLVKSLVLQMLDRKIGDQEFIFKVRDALDHAKRGTPASTIEETLWSALDLALDNDKIIILIDGLDQISGARIGNPAILERIHRITSAKDRTRVKSIILSRPLSKAASQLTQHISIEEQHIADDIRLFIEQCITSRPQFRSMKEKDRRPIIQKLSEGSNGSFLWASLVFQSIKHEKTISSILSLLERAPKTVDEALDRQIARLDAANPETKQILSWILASERPLTTEEVQALLEIDLDQCSHSPRFTEIAQDIRHACGPLVTIRDGLVLLRHPSIREHVLTSASISNKIDLKEAHHDLTIRSLAYAKIHLHDDVEPRFGRMTTSEIVEIFFKYPLLEYSARYWTSHFRSSSLYESNGKHKLSSSFKACLSGSTYFALVEGTCVYRQHIACESEKYQSLSYHLRRTVFGERSAVVLQSLILQVRICQGLEKSQISEYSYEAWKISRAICHGSIVIRACAEAFVQCTLSIKITTRSEICIRKEEILLYLVETYKHTYGASHELTIKYTTMLAEFYVSIKEIDRAVVLYRELYEIRIEIYGHFHAETTEIFDILISQLRVLKKFEVILELTVQYYEYVSRTLTITDSRRIECTLKLIRMYEERKEVSKAEEILVTFWRSITTETSTSVTSRETKIDISLEYSRFLCRHSRKEESEVILRGAWTEVESYSEEVRSETTIIKRIRIIAEEFKVLKVFSMARSIFSSLWSYYKRTEQQTCTEAVSVATSLAETVTETISSSTSSTSTKHTLLEVFESSMSSSSTSISSSTLKTCVALSSSYLKEERYSEACAIFVKTISHAWSSVESSESKTIEITESSEIIDVAMSLAECRFKMLHVEAAEIIYWNVFESLICSRKCHHDILIRNVKTIIKFFEKTYRYQKVLAIYDRLYVYLQGSVGKSHASTIEILYAYGAIAKRMCRRKEIEVAYFQIYSASSIEHGCLHADGVKAALLLCEIYEESQQWGSAQPVYACLWATFLKHGVTYHLGADFVEKIYSKYMHILEHRTKTEYTVIRELAIQYRKTCISFYGSYSELTVKSTIHLAEICERREEYHEESMSLYEEVIKHGEKITKSTFSSTSISSTSSTASTTSTTTVSKSTQSILQIVKQRLASLYSTKTTTVSKAVSLYREQFETCKTQYGYSSTETLTAMRQVVMSYKKQSTTESTILATSLLRTSVTEIFQHESHAERSIESAKTIAKVYIECGYKEHAIKVIQEMRTTIIEQVKSALTVSVERNSYAFLAAFAEIITQSSSFSSIIAELRTEILLYESYYRATRTQKEFFSIMESGCRLYFYLKESKREADVKIIEEELLEVFVKHLTVSHTIKKTIITKFFHICMEEVMHSHYELTVIERATEMVLEHTKHSRFQEAYDLAALIDRFIHLQGGFHTEQSIRVGFRLALCLTGRGTLRCADAKLNRTMLDLSRILLAEALQGSETVNLTFTDLPIDLLNDLVGLLGEQQNFEDLERILNGLWSSRIVQKTWSTNLVIWIGRRLVETRFCRNHNAEAIHLCKDIRYNLARVWGSLDPTTLQFTLLLSELYTATNQYKKAMALHDDVLGQIAYGDNEGLSVPDSASTAVRHAELLKRSFQREGKWDKGVSSYQDTFAQLDQKFRKEKTWVDTAPKAIDKWQPKVTDQMGMWTRPTGFEFKVEDVKLEKPVRKQQYLLRRTSSNWAVRDSHVNGNGTLNGNGNGTGQRVY</sequence>
<reference evidence="7" key="2">
    <citation type="submission" date="2020-04" db="EMBL/GenBank/DDBJ databases">
        <authorList>
            <consortium name="NCBI Genome Project"/>
        </authorList>
    </citation>
    <scope>NUCLEOTIDE SEQUENCE</scope>
    <source>
        <strain evidence="7">CBS 304.34</strain>
    </source>
</reference>
<gene>
    <name evidence="5 7" type="ORF">BDZ99DRAFT_413339</name>
</gene>
<evidence type="ECO:0000256" key="2">
    <source>
        <dbReference type="SAM" id="MobiDB-lite"/>
    </source>
</evidence>
<evidence type="ECO:0000259" key="3">
    <source>
        <dbReference type="Pfam" id="PF22939"/>
    </source>
</evidence>
<evidence type="ECO:0000313" key="6">
    <source>
        <dbReference type="Proteomes" id="UP000504636"/>
    </source>
</evidence>
<dbReference type="Pfam" id="PF24883">
    <property type="entry name" value="NPHP3_N"/>
    <property type="match status" value="1"/>
</dbReference>
<dbReference type="GeneID" id="54457585"/>
<dbReference type="InterPro" id="IPR054471">
    <property type="entry name" value="GPIID_WHD"/>
</dbReference>
<feature type="compositionally biased region" description="Gly residues" evidence="2">
    <location>
        <begin position="1923"/>
        <end position="1936"/>
    </location>
</feature>
<feature type="region of interest" description="Disordered" evidence="2">
    <location>
        <begin position="1914"/>
        <end position="1936"/>
    </location>
</feature>
<proteinExistence type="predicted"/>
<dbReference type="Proteomes" id="UP000504636">
    <property type="component" value="Unplaced"/>
</dbReference>
<organism evidence="5">
    <name type="scientific">Mytilinidion resinicola</name>
    <dbReference type="NCBI Taxonomy" id="574789"/>
    <lineage>
        <taxon>Eukaryota</taxon>
        <taxon>Fungi</taxon>
        <taxon>Dikarya</taxon>
        <taxon>Ascomycota</taxon>
        <taxon>Pezizomycotina</taxon>
        <taxon>Dothideomycetes</taxon>
        <taxon>Pleosporomycetidae</taxon>
        <taxon>Mytilinidiales</taxon>
        <taxon>Mytilinidiaceae</taxon>
        <taxon>Mytilinidion</taxon>
    </lineage>
</organism>
<reference evidence="7" key="3">
    <citation type="submission" date="2025-04" db="UniProtKB">
        <authorList>
            <consortium name="RefSeq"/>
        </authorList>
    </citation>
    <scope>IDENTIFICATION</scope>
    <source>
        <strain evidence="7">CBS 304.34</strain>
    </source>
</reference>
<dbReference type="InterPro" id="IPR011990">
    <property type="entry name" value="TPR-like_helical_dom_sf"/>
</dbReference>
<feature type="domain" description="Nephrocystin 3-like N-terminal" evidence="4">
    <location>
        <begin position="176"/>
        <end position="343"/>
    </location>
</feature>
<dbReference type="Gene3D" id="1.25.40.10">
    <property type="entry name" value="Tetratricopeptide repeat domain"/>
    <property type="match status" value="1"/>
</dbReference>
<evidence type="ECO:0000256" key="1">
    <source>
        <dbReference type="ARBA" id="ARBA00022737"/>
    </source>
</evidence>
<keyword evidence="1" id="KW-0677">Repeat</keyword>
<evidence type="ECO:0000313" key="7">
    <source>
        <dbReference type="RefSeq" id="XP_033579507.1"/>
    </source>
</evidence>
<evidence type="ECO:0000259" key="4">
    <source>
        <dbReference type="Pfam" id="PF24883"/>
    </source>
</evidence>
<dbReference type="EMBL" id="MU003697">
    <property type="protein sequence ID" value="KAF2812543.1"/>
    <property type="molecule type" value="Genomic_DNA"/>
</dbReference>
<dbReference type="RefSeq" id="XP_033579507.1">
    <property type="nucleotide sequence ID" value="XM_033716692.1"/>
</dbReference>
<evidence type="ECO:0000313" key="5">
    <source>
        <dbReference type="EMBL" id="KAF2812543.1"/>
    </source>
</evidence>
<name>A0A6A6YVY3_9PEZI</name>
<dbReference type="Pfam" id="PF22939">
    <property type="entry name" value="WHD_GPIID"/>
    <property type="match status" value="1"/>
</dbReference>
<keyword evidence="6" id="KW-1185">Reference proteome</keyword>
<evidence type="ECO:0008006" key="8">
    <source>
        <dbReference type="Google" id="ProtNLM"/>
    </source>
</evidence>
<feature type="domain" description="GPI inositol-deacylase winged helix" evidence="3">
    <location>
        <begin position="451"/>
        <end position="524"/>
    </location>
</feature>
<dbReference type="OrthoDB" id="2546325at2759"/>
<dbReference type="PANTHER" id="PTHR10039">
    <property type="entry name" value="AMELOGENIN"/>
    <property type="match status" value="1"/>
</dbReference>
<accession>A0A6A6YVY3</accession>
<dbReference type="SUPFAM" id="SSF52540">
    <property type="entry name" value="P-loop containing nucleoside triphosphate hydrolases"/>
    <property type="match status" value="1"/>
</dbReference>